<reference evidence="2 3" key="2">
    <citation type="submission" date="2009-03" db="EMBL/GenBank/DDBJ databases">
        <title>Draft genome sequence of Coprococcus comes (ATCC 27758).</title>
        <authorList>
            <person name="Sudarsanam P."/>
            <person name="Ley R."/>
            <person name="Guruge J."/>
            <person name="Turnbaugh P.J."/>
            <person name="Mahowald M."/>
            <person name="Liep D."/>
            <person name="Gordon J."/>
        </authorList>
    </citation>
    <scope>NUCLEOTIDE SEQUENCE [LARGE SCALE GENOMIC DNA]</scope>
    <source>
        <strain evidence="2 3">ATCC 27758</strain>
    </source>
</reference>
<protein>
    <recommendedName>
        <fullName evidence="1">STAS domain-containing protein</fullName>
    </recommendedName>
</protein>
<organism evidence="2 3">
    <name type="scientific">Coprococcus comes ATCC 27758</name>
    <dbReference type="NCBI Taxonomy" id="470146"/>
    <lineage>
        <taxon>Bacteria</taxon>
        <taxon>Bacillati</taxon>
        <taxon>Bacillota</taxon>
        <taxon>Clostridia</taxon>
        <taxon>Lachnospirales</taxon>
        <taxon>Lachnospiraceae</taxon>
        <taxon>Coprococcus</taxon>
    </lineage>
</organism>
<dbReference type="InterPro" id="IPR002645">
    <property type="entry name" value="STAS_dom"/>
</dbReference>
<name>C0B8K8_9FIRM</name>
<dbReference type="AlphaFoldDB" id="C0B8K8"/>
<dbReference type="Proteomes" id="UP000003793">
    <property type="component" value="Unassembled WGS sequence"/>
</dbReference>
<dbReference type="HOGENOM" id="CLU_2914600_0_0_9"/>
<dbReference type="InterPro" id="IPR036513">
    <property type="entry name" value="STAS_dom_sf"/>
</dbReference>
<gene>
    <name evidence="2" type="ORF">COPCOM_01482</name>
</gene>
<evidence type="ECO:0000313" key="3">
    <source>
        <dbReference type="Proteomes" id="UP000003793"/>
    </source>
</evidence>
<evidence type="ECO:0000313" key="2">
    <source>
        <dbReference type="EMBL" id="EEG90245.1"/>
    </source>
</evidence>
<dbReference type="SUPFAM" id="SSF52091">
    <property type="entry name" value="SpoIIaa-like"/>
    <property type="match status" value="1"/>
</dbReference>
<dbReference type="EMBL" id="ABVR01000039">
    <property type="protein sequence ID" value="EEG90245.1"/>
    <property type="molecule type" value="Genomic_DNA"/>
</dbReference>
<comment type="caution">
    <text evidence="2">The sequence shown here is derived from an EMBL/GenBank/DDBJ whole genome shotgun (WGS) entry which is preliminary data.</text>
</comment>
<feature type="domain" description="STAS" evidence="1">
    <location>
        <begin position="1"/>
        <end position="56"/>
    </location>
</feature>
<reference evidence="2 3" key="1">
    <citation type="submission" date="2009-02" db="EMBL/GenBank/DDBJ databases">
        <authorList>
            <person name="Fulton L."/>
            <person name="Clifton S."/>
            <person name="Fulton B."/>
            <person name="Xu J."/>
            <person name="Minx P."/>
            <person name="Pepin K.H."/>
            <person name="Johnson M."/>
            <person name="Bhonagiri V."/>
            <person name="Nash W.E."/>
            <person name="Mardis E.R."/>
            <person name="Wilson R.K."/>
        </authorList>
    </citation>
    <scope>NUCLEOTIDE SEQUENCE [LARGE SCALE GENOMIC DNA]</scope>
    <source>
        <strain evidence="2 3">ATCC 27758</strain>
    </source>
</reference>
<proteinExistence type="predicted"/>
<evidence type="ECO:0000259" key="1">
    <source>
        <dbReference type="PROSITE" id="PS50801"/>
    </source>
</evidence>
<dbReference type="PROSITE" id="PS50801">
    <property type="entry name" value="STAS"/>
    <property type="match status" value="1"/>
</dbReference>
<sequence length="61" mass="7219">MKYLHELAERAKKKDIHLIFSHVNEQPMKVMKKDGFYELIGKENFHENIVSALDYAETLVK</sequence>
<accession>C0B8K8</accession>
<dbReference type="Gene3D" id="3.30.750.24">
    <property type="entry name" value="STAS domain"/>
    <property type="match status" value="1"/>
</dbReference>